<dbReference type="AlphaFoldDB" id="A0A0W0X2B7"/>
<gene>
    <name evidence="1" type="ORF">Loak_1203</name>
</gene>
<protein>
    <submittedName>
        <fullName evidence="1">Uncharacterized protein</fullName>
    </submittedName>
</protein>
<comment type="caution">
    <text evidence="1">The sequence shown here is derived from an EMBL/GenBank/DDBJ whole genome shotgun (WGS) entry which is preliminary data.</text>
</comment>
<reference evidence="1 2" key="1">
    <citation type="submission" date="2015-11" db="EMBL/GenBank/DDBJ databases">
        <title>Genomic analysis of 38 Legionella species identifies large and diverse effector repertoires.</title>
        <authorList>
            <person name="Burstein D."/>
            <person name="Amaro F."/>
            <person name="Zusman T."/>
            <person name="Lifshitz Z."/>
            <person name="Cohen O."/>
            <person name="Gilbert J.A."/>
            <person name="Pupko T."/>
            <person name="Shuman H.A."/>
            <person name="Segal G."/>
        </authorList>
    </citation>
    <scope>NUCLEOTIDE SEQUENCE [LARGE SCALE GENOMIC DNA]</scope>
    <source>
        <strain evidence="1 2">Oak Ridge-10</strain>
    </source>
</reference>
<dbReference type="EMBL" id="LNYP01000024">
    <property type="protein sequence ID" value="KTD38715.1"/>
    <property type="molecule type" value="Genomic_DNA"/>
</dbReference>
<proteinExistence type="predicted"/>
<evidence type="ECO:0000313" key="2">
    <source>
        <dbReference type="Proteomes" id="UP000054858"/>
    </source>
</evidence>
<accession>A0A0W0X2B7</accession>
<organism evidence="1 2">
    <name type="scientific">Legionella oakridgensis</name>
    <dbReference type="NCBI Taxonomy" id="29423"/>
    <lineage>
        <taxon>Bacteria</taxon>
        <taxon>Pseudomonadati</taxon>
        <taxon>Pseudomonadota</taxon>
        <taxon>Gammaproteobacteria</taxon>
        <taxon>Legionellales</taxon>
        <taxon>Legionellaceae</taxon>
        <taxon>Legionella</taxon>
    </lineage>
</organism>
<evidence type="ECO:0000313" key="1">
    <source>
        <dbReference type="EMBL" id="KTD38715.1"/>
    </source>
</evidence>
<dbReference type="Proteomes" id="UP000054858">
    <property type="component" value="Unassembled WGS sequence"/>
</dbReference>
<name>A0A0W0X2B7_9GAMM</name>
<sequence>MSLYRYIVEQITNATLSNIVYCVFVQICDNPSKFKAGLSTNESNFTALKKRI</sequence>